<dbReference type="GeneID" id="109102182"/>
<dbReference type="InterPro" id="IPR001320">
    <property type="entry name" value="Iontro_rcpt_C"/>
</dbReference>
<keyword evidence="16" id="KW-0449">Lipoprotein</keyword>
<feature type="chain" id="PRO_5040504950" evidence="22">
    <location>
        <begin position="19"/>
        <end position="910"/>
    </location>
</feature>
<feature type="transmembrane region" description="Helical" evidence="21">
    <location>
        <begin position="823"/>
        <end position="845"/>
    </location>
</feature>
<reference evidence="25" key="1">
    <citation type="submission" date="2025-08" db="UniProtKB">
        <authorList>
            <consortium name="RefSeq"/>
        </authorList>
    </citation>
    <scope>IDENTIFICATION</scope>
    <source>
        <tissue evidence="25">Muscle</tissue>
    </source>
</reference>
<dbReference type="RefSeq" id="XP_042594306.1">
    <property type="nucleotide sequence ID" value="XM_042738372.1"/>
</dbReference>
<keyword evidence="12" id="KW-0675">Receptor</keyword>
<keyword evidence="11" id="KW-1015">Disulfide bond</keyword>
<feature type="signal peptide" evidence="22">
    <location>
        <begin position="1"/>
        <end position="18"/>
    </location>
</feature>
<organism evidence="25">
    <name type="scientific">Cyprinus carpio</name>
    <name type="common">Common carp</name>
    <dbReference type="NCBI Taxonomy" id="7962"/>
    <lineage>
        <taxon>Eukaryota</taxon>
        <taxon>Metazoa</taxon>
        <taxon>Chordata</taxon>
        <taxon>Craniata</taxon>
        <taxon>Vertebrata</taxon>
        <taxon>Euteleostomi</taxon>
        <taxon>Actinopterygii</taxon>
        <taxon>Neopterygii</taxon>
        <taxon>Teleostei</taxon>
        <taxon>Ostariophysi</taxon>
        <taxon>Cypriniformes</taxon>
        <taxon>Cyprinidae</taxon>
        <taxon>Cyprininae</taxon>
        <taxon>Cyprinus</taxon>
    </lineage>
</organism>
<evidence type="ECO:0000256" key="5">
    <source>
        <dbReference type="ARBA" id="ARBA00022729"/>
    </source>
</evidence>
<gene>
    <name evidence="25" type="primary">LOC109102182</name>
</gene>
<evidence type="ECO:0000256" key="14">
    <source>
        <dbReference type="ARBA" id="ARBA00023257"/>
    </source>
</evidence>
<evidence type="ECO:0000256" key="13">
    <source>
        <dbReference type="ARBA" id="ARBA00023180"/>
    </source>
</evidence>
<evidence type="ECO:0000256" key="22">
    <source>
        <dbReference type="SAM" id="SignalP"/>
    </source>
</evidence>
<dbReference type="Pfam" id="PF10613">
    <property type="entry name" value="Lig_chan-Glu_bd"/>
    <property type="match status" value="1"/>
</dbReference>
<keyword evidence="6 21" id="KW-1133">Transmembrane helix</keyword>
<feature type="transmembrane region" description="Helical" evidence="21">
    <location>
        <begin position="529"/>
        <end position="551"/>
    </location>
</feature>
<comment type="catalytic activity">
    <reaction evidence="19">
        <text>Ca(2+)(in) = Ca(2+)(out)</text>
        <dbReference type="Rhea" id="RHEA:29671"/>
        <dbReference type="ChEBI" id="CHEBI:29108"/>
    </reaction>
</comment>
<dbReference type="GO" id="GO:0007166">
    <property type="term" value="P:cell surface receptor signaling pathway"/>
    <property type="evidence" value="ECO:0007669"/>
    <property type="project" value="UniProtKB-ARBA"/>
</dbReference>
<keyword evidence="4 21" id="KW-0812">Transmembrane</keyword>
<comment type="subcellular location">
    <subcellularLocation>
        <location evidence="18">Postsynaptic cell membrane</location>
        <topology evidence="18">Multi-pass membrane protein</topology>
    </subcellularLocation>
</comment>
<keyword evidence="8" id="KW-0406">Ion transport</keyword>
<keyword evidence="9 21" id="KW-0472">Membrane</keyword>
<evidence type="ECO:0000256" key="11">
    <source>
        <dbReference type="ARBA" id="ARBA00023157"/>
    </source>
</evidence>
<dbReference type="FunFam" id="3.40.190.10:FF:000666">
    <property type="entry name" value="Glutamate receptor, ionotropic, AMPA 2a"/>
    <property type="match status" value="1"/>
</dbReference>
<dbReference type="GO" id="GO:0045211">
    <property type="term" value="C:postsynaptic membrane"/>
    <property type="evidence" value="ECO:0007669"/>
    <property type="project" value="UniProtKB-SubCell"/>
</dbReference>
<dbReference type="PANTHER" id="PTHR18966">
    <property type="entry name" value="IONOTROPIC GLUTAMATE RECEPTOR"/>
    <property type="match status" value="1"/>
</dbReference>
<evidence type="ECO:0000256" key="18">
    <source>
        <dbReference type="ARBA" id="ARBA00034104"/>
    </source>
</evidence>
<dbReference type="InterPro" id="IPR001828">
    <property type="entry name" value="ANF_lig-bd_rcpt"/>
</dbReference>
<evidence type="ECO:0000256" key="15">
    <source>
        <dbReference type="ARBA" id="ARBA00023286"/>
    </source>
</evidence>
<evidence type="ECO:0000256" key="19">
    <source>
        <dbReference type="ARBA" id="ARBA00036634"/>
    </source>
</evidence>
<evidence type="ECO:0000256" key="7">
    <source>
        <dbReference type="ARBA" id="ARBA00023018"/>
    </source>
</evidence>
<keyword evidence="10" id="KW-0564">Palmitate</keyword>
<keyword evidence="17" id="KW-0407">Ion channel</keyword>
<sequence>MQRSLTLLCTSFLGLCLGSSFPSNINIGGLFPTESHEYEVFRFALSHHQDIPKLVPQVDMVKMGNSFSMTYAFCSQFSKGVYAIIGVYDRKTVNMLMSFCGALHVCFVTPSFPMENSNQFVIQLRPELQDALVGVIEHYKWSKFVYMYSSDSGLSVLQKVLDTAAEHNWLVTSVNVETMTEASFLKVFQDLDKRKEGQIIIDCELERLTSILKKIIELGKNVKSYHYILANLAFKSHRLDRVYQKGEANVKTGFQLVSTEHPTYISYLNIKMICLSAFFVQYTGALTYDGVKVMSTAFQNLRRQRIDISRRGNAGECLANPPAPWGQGIDIQRALQQVRIEGLTGHIQFNEKGRRTNYTVSVMELRPTGPKKVGYWNEDEKFVSTAAYIPGSNDTYGLQNRTYIVTTILESPYVMLKKNHEQFTGNDKYEGYCVELAAEIAKHVGYHYILKIVADGKYGARDPETMMWNGMVGELVYGKADVAVAPLTITLVREEVIDFSKPFMSLGISIMIKKPTKSKPGVFSFLDPLAYEIWMCIVFAYIGVSVVLFLVSRFSPYEWHADDCEEGAEQNPNQPSSSSAQPGQGQQNQNQQSQEQNNEFGIFNSLWFSLGAFMQQGCDISPRSLSGRIVGGVWWFFTLIIISSYTANLAAFLTVERMVSPIESAEDLAKQTEIAYGTLDAGSTKEFFRRSKIAVFEKMWSYMKSADPSVFVKTTDEGVIRVRKSKGKYAYLLESTMNEYIEQRKPCDTMKVGGNLDSKGYGIATPKGSPLRNPVNLAVLKLNEQGLLDKLKNKWWYDKGECGSGGGDSKDKTSALSLSNVAGVFYILIGGLGLAMLVALVEFCYKSRTESHRMKQSINDAMRCSTLTRMSGNGSGGENGRIVTHDFPKAVQTLPCMSHAASMGLGASGM</sequence>
<dbReference type="Proteomes" id="UP001155660">
    <property type="component" value="Chromosome B14"/>
</dbReference>
<keyword evidence="1" id="KW-0813">Transport</keyword>
<evidence type="ECO:0000313" key="25">
    <source>
        <dbReference type="RefSeq" id="XP_042594306.1"/>
    </source>
</evidence>
<evidence type="ECO:0000256" key="10">
    <source>
        <dbReference type="ARBA" id="ARBA00023139"/>
    </source>
</evidence>
<dbReference type="AlphaFoldDB" id="A0A9R0AEY1"/>
<dbReference type="FunFam" id="1.10.287.70:FF:000067">
    <property type="entry name" value="glutamate receptor 2 isoform X1"/>
    <property type="match status" value="1"/>
</dbReference>
<keyword evidence="15" id="KW-1071">Ligand-gated ion channel</keyword>
<evidence type="ECO:0000256" key="3">
    <source>
        <dbReference type="ARBA" id="ARBA00022553"/>
    </source>
</evidence>
<evidence type="ECO:0000256" key="9">
    <source>
        <dbReference type="ARBA" id="ARBA00023136"/>
    </source>
</evidence>
<evidence type="ECO:0000256" key="21">
    <source>
        <dbReference type="SAM" id="Phobius"/>
    </source>
</evidence>
<dbReference type="Pfam" id="PF00060">
    <property type="entry name" value="Lig_chan"/>
    <property type="match status" value="1"/>
</dbReference>
<keyword evidence="5 22" id="KW-0732">Signal</keyword>
<accession>A0A9R0AEY1</accession>
<dbReference type="InterPro" id="IPR015683">
    <property type="entry name" value="Ionotropic_Glu_rcpt"/>
</dbReference>
<feature type="region of interest" description="Disordered" evidence="20">
    <location>
        <begin position="564"/>
        <end position="594"/>
    </location>
</feature>
<dbReference type="SMR" id="A0A9R0AEY1"/>
<evidence type="ECO:0000256" key="6">
    <source>
        <dbReference type="ARBA" id="ARBA00022989"/>
    </source>
</evidence>
<feature type="compositionally biased region" description="Low complexity" evidence="20">
    <location>
        <begin position="569"/>
        <end position="594"/>
    </location>
</feature>
<proteinExistence type="predicted"/>
<dbReference type="GO" id="GO:0022824">
    <property type="term" value="F:transmitter-gated monoatomic ion channel activity"/>
    <property type="evidence" value="ECO:0007669"/>
    <property type="project" value="UniProtKB-ARBA"/>
</dbReference>
<keyword evidence="2" id="KW-1003">Cell membrane</keyword>
<keyword evidence="14" id="KW-0628">Postsynaptic cell membrane</keyword>
<keyword evidence="13" id="KW-0325">Glycoprotein</keyword>
<feature type="transmembrane region" description="Helical" evidence="21">
    <location>
        <begin position="633"/>
        <end position="655"/>
    </location>
</feature>
<evidence type="ECO:0000256" key="20">
    <source>
        <dbReference type="SAM" id="MobiDB-lite"/>
    </source>
</evidence>
<keyword evidence="3" id="KW-0597">Phosphoprotein</keyword>
<evidence type="ECO:0000256" key="4">
    <source>
        <dbReference type="ARBA" id="ARBA00022692"/>
    </source>
</evidence>
<dbReference type="KEGG" id="ccar:109102182"/>
<dbReference type="Pfam" id="PF01094">
    <property type="entry name" value="ANF_receptor"/>
    <property type="match status" value="1"/>
</dbReference>
<dbReference type="FunFam" id="3.40.190.10:FF:000001">
    <property type="entry name" value="Glutamate receptor ionotropic, kainate 2"/>
    <property type="match status" value="1"/>
</dbReference>
<evidence type="ECO:0000259" key="24">
    <source>
        <dbReference type="SMART" id="SM00918"/>
    </source>
</evidence>
<dbReference type="OrthoDB" id="5984008at2759"/>
<evidence type="ECO:0000256" key="8">
    <source>
        <dbReference type="ARBA" id="ARBA00023065"/>
    </source>
</evidence>
<name>A0A9R0AEY1_CYPCA</name>
<dbReference type="CDD" id="cd13729">
    <property type="entry name" value="PBP2_iGluR_AMPA_GluR1"/>
    <property type="match status" value="1"/>
</dbReference>
<evidence type="ECO:0000256" key="2">
    <source>
        <dbReference type="ARBA" id="ARBA00022475"/>
    </source>
</evidence>
<keyword evidence="7" id="KW-0770">Synapse</keyword>
<dbReference type="FunFam" id="3.40.50.2300:FF:000004">
    <property type="entry name" value="Glutamate receptor, ionotropic, AMPA 2"/>
    <property type="match status" value="1"/>
</dbReference>
<evidence type="ECO:0000259" key="23">
    <source>
        <dbReference type="SMART" id="SM00079"/>
    </source>
</evidence>
<protein>
    <submittedName>
        <fullName evidence="25">Glutamate receptor 1-like</fullName>
    </submittedName>
</protein>
<feature type="domain" description="Ionotropic glutamate receptor C-terminal" evidence="23">
    <location>
        <begin position="402"/>
        <end position="798"/>
    </location>
</feature>
<dbReference type="SMART" id="SM00079">
    <property type="entry name" value="PBPe"/>
    <property type="match status" value="1"/>
</dbReference>
<evidence type="ECO:0000256" key="17">
    <source>
        <dbReference type="ARBA" id="ARBA00023303"/>
    </source>
</evidence>
<dbReference type="InterPro" id="IPR019594">
    <property type="entry name" value="Glu/Gly-bd"/>
</dbReference>
<evidence type="ECO:0000256" key="16">
    <source>
        <dbReference type="ARBA" id="ARBA00023288"/>
    </source>
</evidence>
<dbReference type="SMART" id="SM00918">
    <property type="entry name" value="Lig_chan-Glu_bd"/>
    <property type="match status" value="1"/>
</dbReference>
<evidence type="ECO:0000256" key="1">
    <source>
        <dbReference type="ARBA" id="ARBA00022448"/>
    </source>
</evidence>
<evidence type="ECO:0000256" key="12">
    <source>
        <dbReference type="ARBA" id="ARBA00023170"/>
    </source>
</evidence>
<feature type="domain" description="Ionotropic glutamate receptor L-glutamate and glycine-binding" evidence="24">
    <location>
        <begin position="412"/>
        <end position="477"/>
    </location>
</feature>